<evidence type="ECO:0000313" key="11">
    <source>
        <dbReference type="EMBL" id="ATX78616.1"/>
    </source>
</evidence>
<keyword evidence="12" id="KW-1185">Reference proteome</keyword>
<keyword evidence="6" id="KW-0804">Transcription</keyword>
<organism evidence="11 12">
    <name type="scientific">Mariprofundus aestuarium</name>
    <dbReference type="NCBI Taxonomy" id="1921086"/>
    <lineage>
        <taxon>Bacteria</taxon>
        <taxon>Pseudomonadati</taxon>
        <taxon>Pseudomonadota</taxon>
        <taxon>Candidatius Mariprofundia</taxon>
        <taxon>Mariprofundales</taxon>
        <taxon>Mariprofundaceae</taxon>
        <taxon>Mariprofundus</taxon>
    </lineage>
</organism>
<dbReference type="InterPro" id="IPR031316">
    <property type="entry name" value="FlgM_C"/>
</dbReference>
<comment type="similarity">
    <text evidence="1">Belongs to the FlgM family.</text>
</comment>
<dbReference type="GO" id="GO:0044781">
    <property type="term" value="P:bacterial-type flagellum organization"/>
    <property type="evidence" value="ECO:0007669"/>
    <property type="project" value="UniProtKB-KW"/>
</dbReference>
<keyword evidence="3" id="KW-0678">Repressor</keyword>
<dbReference type="Pfam" id="PF04316">
    <property type="entry name" value="FlgM"/>
    <property type="match status" value="1"/>
</dbReference>
<keyword evidence="4" id="KW-1005">Bacterial flagellum biogenesis</keyword>
<sequence>MVRIDKSTGINAPAAMGSAKKKRETNKGGSTAKGGQIHVGDASALREKAKVMLSDISDVRMERIEEIRNALEDGSYQVNEQDVAVQIVTNALGEKPW</sequence>
<evidence type="ECO:0000256" key="3">
    <source>
        <dbReference type="ARBA" id="ARBA00022491"/>
    </source>
</evidence>
<dbReference type="AlphaFoldDB" id="A0A2K8L2Z6"/>
<keyword evidence="5" id="KW-0805">Transcription regulation</keyword>
<dbReference type="KEGG" id="maes:Ga0123461_0163"/>
<evidence type="ECO:0000256" key="6">
    <source>
        <dbReference type="ARBA" id="ARBA00023163"/>
    </source>
</evidence>
<gene>
    <name evidence="11" type="ORF">Ga0123461_0163</name>
</gene>
<evidence type="ECO:0000256" key="8">
    <source>
        <dbReference type="ARBA" id="ARBA00030117"/>
    </source>
</evidence>
<evidence type="ECO:0000256" key="2">
    <source>
        <dbReference type="ARBA" id="ARBA00017823"/>
    </source>
</evidence>
<dbReference type="Proteomes" id="UP000231701">
    <property type="component" value="Chromosome"/>
</dbReference>
<dbReference type="EMBL" id="CP018799">
    <property type="protein sequence ID" value="ATX78616.1"/>
    <property type="molecule type" value="Genomic_DNA"/>
</dbReference>
<feature type="domain" description="Anti-sigma-28 factor FlgM C-terminal" evidence="10">
    <location>
        <begin position="43"/>
        <end position="87"/>
    </location>
</feature>
<dbReference type="InterPro" id="IPR035890">
    <property type="entry name" value="Anti-sigma-28_factor_FlgM_sf"/>
</dbReference>
<dbReference type="SUPFAM" id="SSF101498">
    <property type="entry name" value="Anti-sigma factor FlgM"/>
    <property type="match status" value="1"/>
</dbReference>
<proteinExistence type="inferred from homology"/>
<feature type="region of interest" description="Disordered" evidence="9">
    <location>
        <begin position="1"/>
        <end position="40"/>
    </location>
</feature>
<evidence type="ECO:0000256" key="4">
    <source>
        <dbReference type="ARBA" id="ARBA00022795"/>
    </source>
</evidence>
<evidence type="ECO:0000259" key="10">
    <source>
        <dbReference type="Pfam" id="PF04316"/>
    </source>
</evidence>
<dbReference type="InterPro" id="IPR007412">
    <property type="entry name" value="FlgM"/>
</dbReference>
<evidence type="ECO:0000256" key="1">
    <source>
        <dbReference type="ARBA" id="ARBA00005322"/>
    </source>
</evidence>
<reference evidence="11 12" key="1">
    <citation type="submission" date="2016-12" db="EMBL/GenBank/DDBJ databases">
        <title>Isolation and genomic insights into novel planktonic Zetaproteobacteria from stratified waters of the Chesapeake Bay.</title>
        <authorList>
            <person name="McAllister S.M."/>
            <person name="Kato S."/>
            <person name="Chan C.S."/>
            <person name="Chiu B.K."/>
            <person name="Field E.K."/>
        </authorList>
    </citation>
    <scope>NUCLEOTIDE SEQUENCE [LARGE SCALE GENOMIC DNA]</scope>
    <source>
        <strain evidence="11 12">CP-5</strain>
    </source>
</reference>
<name>A0A2K8L2Z6_MARES</name>
<dbReference type="NCBIfam" id="TIGR03824">
    <property type="entry name" value="FlgM_jcvi"/>
    <property type="match status" value="1"/>
</dbReference>
<comment type="function">
    <text evidence="7">Responsible for the coupling of flagellin expression to flagellar assembly by preventing expression of the flagellin genes when a component of the middle class of proteins is defective. It negatively regulates flagellar genes by inhibiting the activity of FliA by directly binding to FliA.</text>
</comment>
<protein>
    <recommendedName>
        <fullName evidence="2">Negative regulator of flagellin synthesis</fullName>
    </recommendedName>
    <alternativeName>
        <fullName evidence="8">Anti-sigma-28 factor</fullName>
    </alternativeName>
</protein>
<evidence type="ECO:0000256" key="5">
    <source>
        <dbReference type="ARBA" id="ARBA00023015"/>
    </source>
</evidence>
<dbReference type="GO" id="GO:0045892">
    <property type="term" value="P:negative regulation of DNA-templated transcription"/>
    <property type="evidence" value="ECO:0007669"/>
    <property type="project" value="InterPro"/>
</dbReference>
<evidence type="ECO:0000256" key="7">
    <source>
        <dbReference type="ARBA" id="ARBA00024739"/>
    </source>
</evidence>
<dbReference type="OrthoDB" id="5295908at2"/>
<evidence type="ECO:0000256" key="9">
    <source>
        <dbReference type="SAM" id="MobiDB-lite"/>
    </source>
</evidence>
<dbReference type="RefSeq" id="WP_100276608.1">
    <property type="nucleotide sequence ID" value="NZ_CP018799.1"/>
</dbReference>
<accession>A0A2K8L2Z6</accession>
<evidence type="ECO:0000313" key="12">
    <source>
        <dbReference type="Proteomes" id="UP000231701"/>
    </source>
</evidence>